<dbReference type="AlphaFoldDB" id="A0A844B797"/>
<gene>
    <name evidence="2" type="ORF">GHT07_17340</name>
</gene>
<dbReference type="EMBL" id="WJBU01000019">
    <property type="protein sequence ID" value="MRD49043.1"/>
    <property type="molecule type" value="Genomic_DNA"/>
</dbReference>
<proteinExistence type="predicted"/>
<protein>
    <submittedName>
        <fullName evidence="2">Uncharacterized protein</fullName>
    </submittedName>
</protein>
<keyword evidence="3" id="KW-1185">Reference proteome</keyword>
<reference evidence="2 3" key="1">
    <citation type="submission" date="2019-11" db="EMBL/GenBank/DDBJ databases">
        <title>Caenimonas koreensis gen. nov., sp. nov., isolated from activated sludge.</title>
        <authorList>
            <person name="Seung H.R."/>
        </authorList>
    </citation>
    <scope>NUCLEOTIDE SEQUENCE [LARGE SCALE GENOMIC DNA]</scope>
    <source>
        <strain evidence="2 3">EMB320</strain>
    </source>
</reference>
<feature type="chain" id="PRO_5032936001" evidence="1">
    <location>
        <begin position="23"/>
        <end position="177"/>
    </location>
</feature>
<dbReference type="PROSITE" id="PS51257">
    <property type="entry name" value="PROKAR_LIPOPROTEIN"/>
    <property type="match status" value="1"/>
</dbReference>
<evidence type="ECO:0000313" key="2">
    <source>
        <dbReference type="EMBL" id="MRD49043.1"/>
    </source>
</evidence>
<keyword evidence="1" id="KW-0732">Signal</keyword>
<evidence type="ECO:0000313" key="3">
    <source>
        <dbReference type="Proteomes" id="UP000487350"/>
    </source>
</evidence>
<feature type="signal peptide" evidence="1">
    <location>
        <begin position="1"/>
        <end position="22"/>
    </location>
</feature>
<dbReference type="OrthoDB" id="9154310at2"/>
<accession>A0A844B797</accession>
<name>A0A844B797_9BURK</name>
<evidence type="ECO:0000256" key="1">
    <source>
        <dbReference type="SAM" id="SignalP"/>
    </source>
</evidence>
<sequence>MRRFHLVAAAVFAAVVASFATACSPTFNWRDVNVEGTSLKAMLPCKPDKDSREVPMAGKPAMLEVLACDAGSAKFALLHADIGDVTRVGDALWQWRLATLANLRGAAARDAPFTPPGATPVPQAAKVSAIGQRADGSKVESQAAYFASGSHVFQAVIYADRITPEMTESFFAGLQLQ</sequence>
<dbReference type="RefSeq" id="WP_153586360.1">
    <property type="nucleotide sequence ID" value="NZ_WJBU01000019.1"/>
</dbReference>
<dbReference type="Proteomes" id="UP000487350">
    <property type="component" value="Unassembled WGS sequence"/>
</dbReference>
<organism evidence="2 3">
    <name type="scientific">Caenimonas koreensis DSM 17982</name>
    <dbReference type="NCBI Taxonomy" id="1121255"/>
    <lineage>
        <taxon>Bacteria</taxon>
        <taxon>Pseudomonadati</taxon>
        <taxon>Pseudomonadota</taxon>
        <taxon>Betaproteobacteria</taxon>
        <taxon>Burkholderiales</taxon>
        <taxon>Comamonadaceae</taxon>
        <taxon>Caenimonas</taxon>
    </lineage>
</organism>
<comment type="caution">
    <text evidence="2">The sequence shown here is derived from an EMBL/GenBank/DDBJ whole genome shotgun (WGS) entry which is preliminary data.</text>
</comment>